<feature type="non-terminal residue" evidence="1">
    <location>
        <position position="1"/>
    </location>
</feature>
<dbReference type="AlphaFoldDB" id="A0A382LT88"/>
<sequence>VKPEINKFTPYANCPSGEYWAAFCNSEVKKYPKGEREILSFLILNEDKKTPRQSNKEEAYYSVIVCNKSKGSSPKSKVNKIKNAMLTKEEYDPLDIHLGLPNLNYFFKRIMKVRVTAKETGMNFITHIQRPRDGQWECIEGEFEGIYFKDPYKLYLKHKNKIRSIERGGCQEEIENCLLNTKMPFVNDDGKFTGRFDKQKYNKLDKYGKMRADSFYKRVMKFIQSEDLNDLFPNCI</sequence>
<dbReference type="EMBL" id="UINC01089090">
    <property type="protein sequence ID" value="SVC39878.1"/>
    <property type="molecule type" value="Genomic_DNA"/>
</dbReference>
<reference evidence="1" key="1">
    <citation type="submission" date="2018-05" db="EMBL/GenBank/DDBJ databases">
        <authorList>
            <person name="Lanie J.A."/>
            <person name="Ng W.-L."/>
            <person name="Kazmierczak K.M."/>
            <person name="Andrzejewski T.M."/>
            <person name="Davidsen T.M."/>
            <person name="Wayne K.J."/>
            <person name="Tettelin H."/>
            <person name="Glass J.I."/>
            <person name="Rusch D."/>
            <person name="Podicherti R."/>
            <person name="Tsui H.-C.T."/>
            <person name="Winkler M.E."/>
        </authorList>
    </citation>
    <scope>NUCLEOTIDE SEQUENCE</scope>
</reference>
<organism evidence="1">
    <name type="scientific">marine metagenome</name>
    <dbReference type="NCBI Taxonomy" id="408172"/>
    <lineage>
        <taxon>unclassified sequences</taxon>
        <taxon>metagenomes</taxon>
        <taxon>ecological metagenomes</taxon>
    </lineage>
</organism>
<evidence type="ECO:0000313" key="1">
    <source>
        <dbReference type="EMBL" id="SVC39878.1"/>
    </source>
</evidence>
<gene>
    <name evidence="1" type="ORF">METZ01_LOCUS292732</name>
</gene>
<accession>A0A382LT88</accession>
<proteinExistence type="predicted"/>
<name>A0A382LT88_9ZZZZ</name>
<protein>
    <submittedName>
        <fullName evidence="1">Uncharacterized protein</fullName>
    </submittedName>
</protein>